<dbReference type="InterPro" id="IPR012340">
    <property type="entry name" value="NA-bd_OB-fold"/>
</dbReference>
<reference evidence="10" key="1">
    <citation type="submission" date="2022-02" db="EMBL/GenBank/DDBJ databases">
        <authorList>
            <person name="Lee M."/>
            <person name="Kim S.-J."/>
            <person name="Jung M.-Y."/>
        </authorList>
    </citation>
    <scope>NUCLEOTIDE SEQUENCE</scope>
    <source>
        <strain evidence="10">JHP9</strain>
    </source>
</reference>
<dbReference type="Pfam" id="PF07499">
    <property type="entry name" value="RuvA_C"/>
    <property type="match status" value="1"/>
</dbReference>
<evidence type="ECO:0000256" key="2">
    <source>
        <dbReference type="ARBA" id="ARBA00022763"/>
    </source>
</evidence>
<organism evidence="10 11">
    <name type="scientific">Brachybacterium equifaecis</name>
    <dbReference type="NCBI Taxonomy" id="2910770"/>
    <lineage>
        <taxon>Bacteria</taxon>
        <taxon>Bacillati</taxon>
        <taxon>Actinomycetota</taxon>
        <taxon>Actinomycetes</taxon>
        <taxon>Micrococcales</taxon>
        <taxon>Dermabacteraceae</taxon>
        <taxon>Brachybacterium</taxon>
    </lineage>
</organism>
<dbReference type="CDD" id="cd14332">
    <property type="entry name" value="UBA_RuvA_C"/>
    <property type="match status" value="1"/>
</dbReference>
<comment type="subunit">
    <text evidence="6">Homotetramer. Forms an RuvA(8)-RuvB(12)-Holliday junction (HJ) complex. HJ DNA is sandwiched between 2 RuvA tetramers; dsDNA enters through RuvA and exits via RuvB. An RuvB hexamer assembles on each DNA strand where it exits the tetramer. Each RuvB hexamer is contacted by two RuvA subunits (via domain III) on 2 adjacent RuvB subunits; this complex drives branch migration. In the full resolvosome a probable DNA-RuvA(4)-RuvB(12)-RuvC(2) complex forms which resolves the HJ.</text>
</comment>
<accession>A0ABT0R286</accession>
<evidence type="ECO:0000313" key="10">
    <source>
        <dbReference type="EMBL" id="MCL6423503.1"/>
    </source>
</evidence>
<proteinExistence type="inferred from homology"/>
<keyword evidence="4 6" id="KW-0233">DNA recombination</keyword>
<gene>
    <name evidence="6 10" type="primary">ruvA</name>
    <name evidence="10" type="ORF">Bequi_08890</name>
</gene>
<evidence type="ECO:0000313" key="11">
    <source>
        <dbReference type="Proteomes" id="UP001203761"/>
    </source>
</evidence>
<dbReference type="SUPFAM" id="SSF47781">
    <property type="entry name" value="RuvA domain 2-like"/>
    <property type="match status" value="1"/>
</dbReference>
<dbReference type="Gene3D" id="2.40.50.140">
    <property type="entry name" value="Nucleic acid-binding proteins"/>
    <property type="match status" value="1"/>
</dbReference>
<feature type="region of interest" description="Domain III" evidence="6">
    <location>
        <begin position="159"/>
        <end position="220"/>
    </location>
</feature>
<evidence type="ECO:0000256" key="3">
    <source>
        <dbReference type="ARBA" id="ARBA00023125"/>
    </source>
</evidence>
<feature type="region of interest" description="Disordered" evidence="7">
    <location>
        <begin position="136"/>
        <end position="158"/>
    </location>
</feature>
<keyword evidence="2 6" id="KW-0227">DNA damage</keyword>
<sequence length="220" mass="22191">MIATLTGTVASLGLDSLVLDVHGVGYLVRTTPAALAQTRLGADLTLHTEMVVREDSMTLFGFPSAQDADAFRIVQSVSGIGPRLALSVLAVMSPEDLARAVAAQDIKAISRTPGIGPKVASRMVLELGGRLAPPIEPAAAAEGSSGAPSKRGAEPAGTSGVQAQVLEALLGLGWPEKSATEAVSRAHEELAAASAGGEQGAAIDPATLLRSALRGLGGSR</sequence>
<dbReference type="InterPro" id="IPR010994">
    <property type="entry name" value="RuvA_2-like"/>
</dbReference>
<comment type="caution">
    <text evidence="10">The sequence shown here is derived from an EMBL/GenBank/DDBJ whole genome shotgun (WGS) entry which is preliminary data.</text>
</comment>
<protein>
    <recommendedName>
        <fullName evidence="6">Holliday junction branch migration complex subunit RuvA</fullName>
    </recommendedName>
</protein>
<dbReference type="RefSeq" id="WP_249737575.1">
    <property type="nucleotide sequence ID" value="NZ_JAKNCJ010000003.1"/>
</dbReference>
<comment type="function">
    <text evidence="6">The RuvA-RuvB-RuvC complex processes Holliday junction (HJ) DNA during genetic recombination and DNA repair, while the RuvA-RuvB complex plays an important role in the rescue of blocked DNA replication forks via replication fork reversal (RFR). RuvA specifically binds to HJ cruciform DNA, conferring on it an open structure. The RuvB hexamer acts as an ATP-dependent pump, pulling dsDNA into and through the RuvAB complex. HJ branch migration allows RuvC to scan DNA until it finds its consensus sequence, where it cleaves and resolves the cruciform DNA.</text>
</comment>
<evidence type="ECO:0000256" key="1">
    <source>
        <dbReference type="ARBA" id="ARBA00022490"/>
    </source>
</evidence>
<evidence type="ECO:0000259" key="8">
    <source>
        <dbReference type="Pfam" id="PF01330"/>
    </source>
</evidence>
<dbReference type="NCBIfam" id="TIGR00084">
    <property type="entry name" value="ruvA"/>
    <property type="match status" value="1"/>
</dbReference>
<dbReference type="InterPro" id="IPR011114">
    <property type="entry name" value="RuvA_C"/>
</dbReference>
<evidence type="ECO:0000256" key="5">
    <source>
        <dbReference type="ARBA" id="ARBA00023204"/>
    </source>
</evidence>
<comment type="similarity">
    <text evidence="6">Belongs to the RuvA family.</text>
</comment>
<dbReference type="SUPFAM" id="SSF50249">
    <property type="entry name" value="Nucleic acid-binding proteins"/>
    <property type="match status" value="1"/>
</dbReference>
<dbReference type="HAMAP" id="MF_00031">
    <property type="entry name" value="DNA_HJ_migration_RuvA"/>
    <property type="match status" value="1"/>
</dbReference>
<evidence type="ECO:0000259" key="9">
    <source>
        <dbReference type="Pfam" id="PF07499"/>
    </source>
</evidence>
<comment type="subcellular location">
    <subcellularLocation>
        <location evidence="6">Cytoplasm</location>
    </subcellularLocation>
</comment>
<dbReference type="Pfam" id="PF14520">
    <property type="entry name" value="HHH_5"/>
    <property type="match status" value="1"/>
</dbReference>
<dbReference type="Pfam" id="PF01330">
    <property type="entry name" value="RuvA_N"/>
    <property type="match status" value="1"/>
</dbReference>
<keyword evidence="1 6" id="KW-0963">Cytoplasm</keyword>
<keyword evidence="11" id="KW-1185">Reference proteome</keyword>
<feature type="compositionally biased region" description="Low complexity" evidence="7">
    <location>
        <begin position="137"/>
        <end position="149"/>
    </location>
</feature>
<name>A0ABT0R286_9MICO</name>
<dbReference type="Gene3D" id="1.10.8.10">
    <property type="entry name" value="DNA helicase RuvA subunit, C-terminal domain"/>
    <property type="match status" value="1"/>
</dbReference>
<dbReference type="EMBL" id="JAKNCJ010000003">
    <property type="protein sequence ID" value="MCL6423503.1"/>
    <property type="molecule type" value="Genomic_DNA"/>
</dbReference>
<comment type="domain">
    <text evidence="6">Has three domains with a flexible linker between the domains II and III and assumes an 'L' shape. Domain III is highly mobile and contacts RuvB.</text>
</comment>
<dbReference type="InterPro" id="IPR013849">
    <property type="entry name" value="DNA_helicase_Holl-junc_RuvA_I"/>
</dbReference>
<evidence type="ECO:0000256" key="6">
    <source>
        <dbReference type="HAMAP-Rule" id="MF_00031"/>
    </source>
</evidence>
<comment type="caution">
    <text evidence="6">Lacks conserved residue(s) required for the propagation of feature annotation.</text>
</comment>
<keyword evidence="3 6" id="KW-0238">DNA-binding</keyword>
<dbReference type="SUPFAM" id="SSF46929">
    <property type="entry name" value="DNA helicase RuvA subunit, C-terminal domain"/>
    <property type="match status" value="1"/>
</dbReference>
<evidence type="ECO:0000256" key="4">
    <source>
        <dbReference type="ARBA" id="ARBA00023172"/>
    </source>
</evidence>
<evidence type="ECO:0000256" key="7">
    <source>
        <dbReference type="SAM" id="MobiDB-lite"/>
    </source>
</evidence>
<dbReference type="InterPro" id="IPR000085">
    <property type="entry name" value="RuvA"/>
</dbReference>
<dbReference type="Proteomes" id="UP001203761">
    <property type="component" value="Unassembled WGS sequence"/>
</dbReference>
<dbReference type="Gene3D" id="1.10.150.20">
    <property type="entry name" value="5' to 3' exonuclease, C-terminal subdomain"/>
    <property type="match status" value="1"/>
</dbReference>
<keyword evidence="5 6" id="KW-0234">DNA repair</keyword>
<feature type="domain" description="DNA helicase Holliday junction RuvA type" evidence="8">
    <location>
        <begin position="1"/>
        <end position="61"/>
    </location>
</feature>
<feature type="domain" description="Holliday junction DNA helicase RuvA C-terminal" evidence="9">
    <location>
        <begin position="161"/>
        <end position="216"/>
    </location>
</feature>
<dbReference type="InterPro" id="IPR036267">
    <property type="entry name" value="RuvA_C_sf"/>
</dbReference>